<dbReference type="InterPro" id="IPR045795">
    <property type="entry name" value="SLT_4"/>
</dbReference>
<dbReference type="SUPFAM" id="SSF53955">
    <property type="entry name" value="Lysozyme-like"/>
    <property type="match status" value="1"/>
</dbReference>
<dbReference type="PROSITE" id="PS51257">
    <property type="entry name" value="PROKAR_LIPOPROTEIN"/>
    <property type="match status" value="1"/>
</dbReference>
<dbReference type="Pfam" id="PF19489">
    <property type="entry name" value="SLT_4"/>
    <property type="match status" value="1"/>
</dbReference>
<dbReference type="Proteomes" id="UP001628193">
    <property type="component" value="Unassembled WGS sequence"/>
</dbReference>
<accession>A0ABQ0C4X6</accession>
<feature type="domain" description="Transglycosylase SLT" evidence="1">
    <location>
        <begin position="14"/>
        <end position="200"/>
    </location>
</feature>
<protein>
    <recommendedName>
        <fullName evidence="1">Transglycosylase SLT domain-containing protein</fullName>
    </recommendedName>
</protein>
<sequence>MGGGRFGSGARLMVGMIVCGLLAGCASTPPASRPLKKVNDACAIFEDRNGWYDETRKVAKKWGAPIHVQLAIIHQESGFRHNARPPRSKLFWFVPGGQSTAFGYAQALDSTWENYKKNTGARNANRDNFADAVDFVGWYVDQSHRKCGIAKDDVRAQYLAYHEGQQGYNRRTFASKGWLLDTARRVEKNAEKYRQQLLRCRPEEEPKGRGGWFF</sequence>
<gene>
    <name evidence="2" type="ORF">SIID45300_00238</name>
</gene>
<evidence type="ECO:0000259" key="1">
    <source>
        <dbReference type="Pfam" id="PF19489"/>
    </source>
</evidence>
<reference evidence="2 3" key="1">
    <citation type="submission" date="2024-09" db="EMBL/GenBank/DDBJ databases">
        <title>Draft genome sequence of Candidatus Magnetaquicoccaceae bacterium FCR-1.</title>
        <authorList>
            <person name="Shimoshige H."/>
            <person name="Shimamura S."/>
            <person name="Taoka A."/>
            <person name="Kobayashi H."/>
            <person name="Maekawa T."/>
        </authorList>
    </citation>
    <scope>NUCLEOTIDE SEQUENCE [LARGE SCALE GENOMIC DNA]</scope>
    <source>
        <strain evidence="2 3">FCR-1</strain>
    </source>
</reference>
<evidence type="ECO:0000313" key="3">
    <source>
        <dbReference type="Proteomes" id="UP001628193"/>
    </source>
</evidence>
<dbReference type="EMBL" id="BAAFGK010000001">
    <property type="protein sequence ID" value="GAB0055939.1"/>
    <property type="molecule type" value="Genomic_DNA"/>
</dbReference>
<dbReference type="InterPro" id="IPR023346">
    <property type="entry name" value="Lysozyme-like_dom_sf"/>
</dbReference>
<name>A0ABQ0C4X6_9PROT</name>
<organism evidence="2 3">
    <name type="scientific">Candidatus Magnetaquiglobus chichijimensis</name>
    <dbReference type="NCBI Taxonomy" id="3141448"/>
    <lineage>
        <taxon>Bacteria</taxon>
        <taxon>Pseudomonadati</taxon>
        <taxon>Pseudomonadota</taxon>
        <taxon>Magnetococcia</taxon>
        <taxon>Magnetococcales</taxon>
        <taxon>Candidatus Magnetaquicoccaceae</taxon>
        <taxon>Candidatus Magnetaquiglobus</taxon>
    </lineage>
</organism>
<evidence type="ECO:0000313" key="2">
    <source>
        <dbReference type="EMBL" id="GAB0055939.1"/>
    </source>
</evidence>
<dbReference type="Gene3D" id="1.10.530.10">
    <property type="match status" value="1"/>
</dbReference>
<keyword evidence="3" id="KW-1185">Reference proteome</keyword>
<comment type="caution">
    <text evidence="2">The sequence shown here is derived from an EMBL/GenBank/DDBJ whole genome shotgun (WGS) entry which is preliminary data.</text>
</comment>
<dbReference type="CDD" id="cd00442">
    <property type="entry name" value="Lyz-like"/>
    <property type="match status" value="1"/>
</dbReference>
<proteinExistence type="predicted"/>